<gene>
    <name evidence="12" type="ORF">g.3505</name>
</gene>
<dbReference type="PANTHER" id="PTHR12174">
    <property type="entry name" value="SIGNAL PEPTIDE PEPTIDASE"/>
    <property type="match status" value="1"/>
</dbReference>
<name>A0A1D2A009_AUXPR</name>
<evidence type="ECO:0000256" key="1">
    <source>
        <dbReference type="ARBA" id="ARBA00003012"/>
    </source>
</evidence>
<feature type="chain" id="PRO_5008901310" description="PA domain-containing protein" evidence="10">
    <location>
        <begin position="22"/>
        <end position="544"/>
    </location>
</feature>
<evidence type="ECO:0000256" key="9">
    <source>
        <dbReference type="SAM" id="Phobius"/>
    </source>
</evidence>
<feature type="transmembrane region" description="Helical" evidence="9">
    <location>
        <begin position="304"/>
        <end position="323"/>
    </location>
</feature>
<dbReference type="Pfam" id="PF04258">
    <property type="entry name" value="Peptidase_A22B"/>
    <property type="match status" value="1"/>
</dbReference>
<evidence type="ECO:0000256" key="2">
    <source>
        <dbReference type="ARBA" id="ARBA00004127"/>
    </source>
</evidence>
<dbReference type="GO" id="GO:0098554">
    <property type="term" value="C:cytoplasmic side of endoplasmic reticulum membrane"/>
    <property type="evidence" value="ECO:0007669"/>
    <property type="project" value="TreeGrafter"/>
</dbReference>
<dbReference type="EMBL" id="GDKF01006297">
    <property type="protein sequence ID" value="JAT72325.1"/>
    <property type="molecule type" value="Transcribed_RNA"/>
</dbReference>
<dbReference type="GO" id="GO:0042500">
    <property type="term" value="F:aspartic endopeptidase activity, intramembrane cleaving"/>
    <property type="evidence" value="ECO:0007669"/>
    <property type="project" value="InterPro"/>
</dbReference>
<accession>A0A1D2A009</accession>
<keyword evidence="6 9" id="KW-1133">Transmembrane helix</keyword>
<keyword evidence="5" id="KW-0378">Hydrolase</keyword>
<keyword evidence="10" id="KW-0732">Signal</keyword>
<keyword evidence="7 9" id="KW-0472">Membrane</keyword>
<feature type="transmembrane region" description="Helical" evidence="9">
    <location>
        <begin position="421"/>
        <end position="441"/>
    </location>
</feature>
<dbReference type="AlphaFoldDB" id="A0A1D2A009"/>
<dbReference type="Pfam" id="PF02225">
    <property type="entry name" value="PA"/>
    <property type="match status" value="1"/>
</dbReference>
<dbReference type="GO" id="GO:0005765">
    <property type="term" value="C:lysosomal membrane"/>
    <property type="evidence" value="ECO:0007669"/>
    <property type="project" value="TreeGrafter"/>
</dbReference>
<evidence type="ECO:0000256" key="5">
    <source>
        <dbReference type="ARBA" id="ARBA00022801"/>
    </source>
</evidence>
<comment type="subcellular location">
    <subcellularLocation>
        <location evidence="2">Endomembrane system</location>
        <topology evidence="2">Multi-pass membrane protein</topology>
    </subcellularLocation>
</comment>
<dbReference type="InterPro" id="IPR007369">
    <property type="entry name" value="Peptidase_A22B_SPP"/>
</dbReference>
<proteinExistence type="inferred from homology"/>
<dbReference type="InterPro" id="IPR006639">
    <property type="entry name" value="Preselin/SPP"/>
</dbReference>
<keyword evidence="4 9" id="KW-0812">Transmembrane</keyword>
<reference evidence="12" key="1">
    <citation type="submission" date="2015-08" db="EMBL/GenBank/DDBJ databases">
        <authorList>
            <person name="Babu N.S."/>
            <person name="Beckwith C.J."/>
            <person name="Beseler K.G."/>
            <person name="Brison A."/>
            <person name="Carone J.V."/>
            <person name="Caskin T.P."/>
            <person name="Diamond M."/>
            <person name="Durham M.E."/>
            <person name="Foxe J.M."/>
            <person name="Go M."/>
            <person name="Henderson B.A."/>
            <person name="Jones I.B."/>
            <person name="McGettigan J.A."/>
            <person name="Micheletti S.J."/>
            <person name="Nasrallah M.E."/>
            <person name="Ortiz D."/>
            <person name="Piller C.R."/>
            <person name="Privatt S.R."/>
            <person name="Schneider S.L."/>
            <person name="Sharp S."/>
            <person name="Smith T.C."/>
            <person name="Stanton J.D."/>
            <person name="Ullery H.E."/>
            <person name="Wilson R.J."/>
            <person name="Serrano M.G."/>
            <person name="Buck G."/>
            <person name="Lee V."/>
            <person name="Wang Y."/>
            <person name="Carvalho R."/>
            <person name="Voegtly L."/>
            <person name="Shi R."/>
            <person name="Duckworth R."/>
            <person name="Johnson A."/>
            <person name="Loviza R."/>
            <person name="Walstead R."/>
            <person name="Shah Z."/>
            <person name="Kiflezghi M."/>
            <person name="Wade K."/>
            <person name="Ball S.L."/>
            <person name="Bradley K.W."/>
            <person name="Asai D.J."/>
            <person name="Bowman C.A."/>
            <person name="Russell D.A."/>
            <person name="Pope W.H."/>
            <person name="Jacobs-Sera D."/>
            <person name="Hendrix R.W."/>
            <person name="Hatfull G.F."/>
        </authorList>
    </citation>
    <scope>NUCLEOTIDE SEQUENCE</scope>
</reference>
<evidence type="ECO:0000256" key="3">
    <source>
        <dbReference type="ARBA" id="ARBA00006859"/>
    </source>
</evidence>
<feature type="transmembrane region" description="Helical" evidence="9">
    <location>
        <begin position="335"/>
        <end position="354"/>
    </location>
</feature>
<feature type="transmembrane region" description="Helical" evidence="9">
    <location>
        <begin position="184"/>
        <end position="203"/>
    </location>
</feature>
<feature type="transmembrane region" description="Helical" evidence="9">
    <location>
        <begin position="261"/>
        <end position="284"/>
    </location>
</feature>
<dbReference type="GO" id="GO:0033619">
    <property type="term" value="P:membrane protein proteolysis"/>
    <property type="evidence" value="ECO:0007669"/>
    <property type="project" value="TreeGrafter"/>
</dbReference>
<dbReference type="Gene3D" id="3.50.30.30">
    <property type="match status" value="1"/>
</dbReference>
<evidence type="ECO:0000256" key="4">
    <source>
        <dbReference type="ARBA" id="ARBA00022692"/>
    </source>
</evidence>
<feature type="domain" description="PA" evidence="11">
    <location>
        <begin position="77"/>
        <end position="150"/>
    </location>
</feature>
<feature type="transmembrane region" description="Helical" evidence="9">
    <location>
        <begin position="488"/>
        <end position="506"/>
    </location>
</feature>
<dbReference type="GO" id="GO:0098553">
    <property type="term" value="C:lumenal side of endoplasmic reticulum membrane"/>
    <property type="evidence" value="ECO:0007669"/>
    <property type="project" value="TreeGrafter"/>
</dbReference>
<evidence type="ECO:0000259" key="11">
    <source>
        <dbReference type="Pfam" id="PF02225"/>
    </source>
</evidence>
<feature type="signal peptide" evidence="10">
    <location>
        <begin position="1"/>
        <end position="21"/>
    </location>
</feature>
<feature type="transmembrane region" description="Helical" evidence="9">
    <location>
        <begin position="462"/>
        <end position="482"/>
    </location>
</feature>
<protein>
    <recommendedName>
        <fullName evidence="11">PA domain-containing protein</fullName>
    </recommendedName>
</protein>
<evidence type="ECO:0000256" key="8">
    <source>
        <dbReference type="SAM" id="MobiDB-lite"/>
    </source>
</evidence>
<evidence type="ECO:0000313" key="12">
    <source>
        <dbReference type="EMBL" id="JAT72325.1"/>
    </source>
</evidence>
<sequence length="544" mass="55850">MGRGGSFLLSLVSVALLGVQAAALKQDCYGATVKISAIHAQHPDEPVLEVYGYPSAIGRAIPASPTGSMHLELAAPPHACAAVSPPALPLSAALVSRGECDFVQKALALAAAGYSAMILVDSAPGCVFMSANDTAAAGALEIQAATITAVAGRRVRDALRASPAGLDVGLWAPAPRGPDLAGPLLWALAVGCVALGSALAAAAQRRALDAPPPKDSDSEAEGPRARADPGFVVSRVGAGGFVVVASTLLLLFYYLDDDWLASLLTFVFMAACWSPLAEALAAAVELALWRAPRLRASLNDPASLPLLGPVGLLQAVSVVATVTTIEVWREHRDAGWAWAVQDAMGAALLVSLLRTVRLPDLATACILLPLAFLYDVWWVFLQPLVTGGPSVMVEVAGGGAGGPRFPMVLLAPTPGLGDNPAMAILGLGDVALPGLLVVLTWRWDVTQRFLGVRPSHYGPCALAGYAVGLTATYAALRVGLFGDAGQPALLYLVPSTLGTTCALAAARSELGRLWTADVDPESLRSGGGPAGEDVEQGREALLAT</sequence>
<dbReference type="GO" id="GO:0030660">
    <property type="term" value="C:Golgi-associated vesicle membrane"/>
    <property type="evidence" value="ECO:0007669"/>
    <property type="project" value="TreeGrafter"/>
</dbReference>
<evidence type="ECO:0000256" key="7">
    <source>
        <dbReference type="ARBA" id="ARBA00023136"/>
    </source>
</evidence>
<dbReference type="SMART" id="SM00730">
    <property type="entry name" value="PSN"/>
    <property type="match status" value="1"/>
</dbReference>
<comment type="function">
    <text evidence="1">Intramembrane-cleaving aspartic protease (I-CLiP) that cleaves type II membrane signal peptides in the hydrophobic plane of the membrane.</text>
</comment>
<dbReference type="InterPro" id="IPR003137">
    <property type="entry name" value="PA_domain"/>
</dbReference>
<feature type="region of interest" description="Disordered" evidence="8">
    <location>
        <begin position="521"/>
        <end position="544"/>
    </location>
</feature>
<feature type="transmembrane region" description="Helical" evidence="9">
    <location>
        <begin position="361"/>
        <end position="380"/>
    </location>
</feature>
<dbReference type="PANTHER" id="PTHR12174:SF75">
    <property type="entry name" value="SIGNAL PEPTIDE PEPTIDASE-LIKE 2"/>
    <property type="match status" value="1"/>
</dbReference>
<feature type="transmembrane region" description="Helical" evidence="9">
    <location>
        <begin position="232"/>
        <end position="255"/>
    </location>
</feature>
<evidence type="ECO:0000256" key="6">
    <source>
        <dbReference type="ARBA" id="ARBA00022989"/>
    </source>
</evidence>
<comment type="similarity">
    <text evidence="3">Belongs to the peptidase A22B family.</text>
</comment>
<evidence type="ECO:0000256" key="10">
    <source>
        <dbReference type="SAM" id="SignalP"/>
    </source>
</evidence>
<organism evidence="12">
    <name type="scientific">Auxenochlorella protothecoides</name>
    <name type="common">Green microalga</name>
    <name type="synonym">Chlorella protothecoides</name>
    <dbReference type="NCBI Taxonomy" id="3075"/>
    <lineage>
        <taxon>Eukaryota</taxon>
        <taxon>Viridiplantae</taxon>
        <taxon>Chlorophyta</taxon>
        <taxon>core chlorophytes</taxon>
        <taxon>Trebouxiophyceae</taxon>
        <taxon>Chlorellales</taxon>
        <taxon>Chlorellaceae</taxon>
        <taxon>Auxenochlorella</taxon>
    </lineage>
</organism>